<feature type="compositionally biased region" description="Polar residues" evidence="1">
    <location>
        <begin position="34"/>
        <end position="48"/>
    </location>
</feature>
<dbReference type="EMBL" id="JAKJXP020000021">
    <property type="protein sequence ID" value="KAK7754388.1"/>
    <property type="molecule type" value="Genomic_DNA"/>
</dbReference>
<feature type="region of interest" description="Disordered" evidence="1">
    <location>
        <begin position="151"/>
        <end position="187"/>
    </location>
</feature>
<feature type="region of interest" description="Disordered" evidence="1">
    <location>
        <begin position="34"/>
        <end position="108"/>
    </location>
</feature>
<comment type="caution">
    <text evidence="2">The sequence shown here is derived from an EMBL/GenBank/DDBJ whole genome shotgun (WGS) entry which is preliminary data.</text>
</comment>
<reference evidence="2 3" key="1">
    <citation type="submission" date="2024-02" db="EMBL/GenBank/DDBJ databases">
        <title>De novo assembly and annotation of 12 fungi associated with fruit tree decline syndrome in Ontario, Canada.</title>
        <authorList>
            <person name="Sulman M."/>
            <person name="Ellouze W."/>
            <person name="Ilyukhin E."/>
        </authorList>
    </citation>
    <scope>NUCLEOTIDE SEQUENCE [LARGE SCALE GENOMIC DNA]</scope>
    <source>
        <strain evidence="2 3">M11/M66-122</strain>
    </source>
</reference>
<organism evidence="2 3">
    <name type="scientific">Diatrype stigma</name>
    <dbReference type="NCBI Taxonomy" id="117547"/>
    <lineage>
        <taxon>Eukaryota</taxon>
        <taxon>Fungi</taxon>
        <taxon>Dikarya</taxon>
        <taxon>Ascomycota</taxon>
        <taxon>Pezizomycotina</taxon>
        <taxon>Sordariomycetes</taxon>
        <taxon>Xylariomycetidae</taxon>
        <taxon>Xylariales</taxon>
        <taxon>Diatrypaceae</taxon>
        <taxon>Diatrype</taxon>
    </lineage>
</organism>
<sequence length="339" mass="35955">MDNVTSVFAFVSAGLRTGRAIFNPRQFWAAEANGPTTESAGVQTSISFTPRAELEVRPPKEDDENPAVTVQVSYGKSAGQKRGRDPTQALDGDAGASAGPPPKKSCLKKVGSVEDRFGSALFGGRQAEAHARAYAEARATALDRAQVSRRRQVRFYLPLDSPSRGPGSKRSREAGEEDDDREVKRLRLEKQNCEISIEILKEKLSKSGREKDELAKKCAILEEAAAAASAANTSDREASPPPAAGSEPAAGLQVVETGGQTGACEADDVAAEVDALLAGSGSAVAAPGATTAATVTITTTDLRRFKDQLAFQRKKVRDTSALVISVMRETGWGDPRRAR</sequence>
<name>A0AAN9V6F8_9PEZI</name>
<keyword evidence="3" id="KW-1185">Reference proteome</keyword>
<accession>A0AAN9V6F8</accession>
<evidence type="ECO:0000313" key="2">
    <source>
        <dbReference type="EMBL" id="KAK7754388.1"/>
    </source>
</evidence>
<feature type="region of interest" description="Disordered" evidence="1">
    <location>
        <begin position="229"/>
        <end position="251"/>
    </location>
</feature>
<evidence type="ECO:0000313" key="3">
    <source>
        <dbReference type="Proteomes" id="UP001320420"/>
    </source>
</evidence>
<evidence type="ECO:0000256" key="1">
    <source>
        <dbReference type="SAM" id="MobiDB-lite"/>
    </source>
</evidence>
<dbReference type="AlphaFoldDB" id="A0AAN9V6F8"/>
<gene>
    <name evidence="2" type="ORF">SLS62_003681</name>
</gene>
<protein>
    <submittedName>
        <fullName evidence="2">Uncharacterized protein</fullName>
    </submittedName>
</protein>
<proteinExistence type="predicted"/>
<dbReference type="Proteomes" id="UP001320420">
    <property type="component" value="Unassembled WGS sequence"/>
</dbReference>